<name>A0A1E2UT00_9GAMM</name>
<dbReference type="STRING" id="1818881.A3196_14550"/>
<dbReference type="Proteomes" id="UP000094849">
    <property type="component" value="Unassembled WGS sequence"/>
</dbReference>
<gene>
    <name evidence="1" type="ORF">A3196_14550</name>
</gene>
<reference evidence="1 2" key="1">
    <citation type="submission" date="2016-03" db="EMBL/GenBank/DDBJ databases">
        <title>Chemosynthetic sulphur-oxidizing symbionts of marine invertebrate animals are capable of nitrogen fixation.</title>
        <authorList>
            <person name="Petersen J.M."/>
            <person name="Kemper A."/>
            <person name="Gruber-Vodicka H."/>
            <person name="Cardini U."/>
            <person name="Geest Mvander."/>
            <person name="Kleiner M."/>
            <person name="Bulgheresi S."/>
            <person name="Fussmann M."/>
            <person name="Herbold C."/>
            <person name="Seah B.K.B."/>
            <person name="Antony C.Paul."/>
            <person name="Liu D."/>
            <person name="Belitz A."/>
            <person name="Weber M."/>
        </authorList>
    </citation>
    <scope>NUCLEOTIDE SEQUENCE [LARGE SCALE GENOMIC DNA]</scope>
    <source>
        <strain evidence="1">G_D</strain>
    </source>
</reference>
<keyword evidence="2" id="KW-1185">Reference proteome</keyword>
<protein>
    <submittedName>
        <fullName evidence="1">Uncharacterized protein</fullName>
    </submittedName>
</protein>
<dbReference type="RefSeq" id="WP_069020013.1">
    <property type="nucleotide sequence ID" value="NZ_LVJY01000005.1"/>
</dbReference>
<dbReference type="OrthoDB" id="5765877at2"/>
<accession>A0A1E2UT00</accession>
<comment type="caution">
    <text evidence="1">The sequence shown here is derived from an EMBL/GenBank/DDBJ whole genome shotgun (WGS) entry which is preliminary data.</text>
</comment>
<sequence>MTTKLIQKDLFKGTQEFELVDDHIDIRIKAPFKKEETLTVMLTVLDPEPVISQSALHFNSRVNGEPLISLFLGKPNTDEFNGFVNAIKQKAFEEFNAFAGLQSSSRSAAGNTNTDEAPVDFGEGGEAQLTQNREHIQVERIDETIELLKQHLELRDIEPLVSALECLKADTNSDENLAGVLHAFNELGSYQGAVLTYAPYVSILLYDDPFSNM</sequence>
<dbReference type="AlphaFoldDB" id="A0A1E2UT00"/>
<dbReference type="EMBL" id="LVJZ01000003">
    <property type="protein sequence ID" value="ODB97869.1"/>
    <property type="molecule type" value="Genomic_DNA"/>
</dbReference>
<organism evidence="1 2">
    <name type="scientific">Candidatus Thiodiazotropha endoloripes</name>
    <dbReference type="NCBI Taxonomy" id="1818881"/>
    <lineage>
        <taxon>Bacteria</taxon>
        <taxon>Pseudomonadati</taxon>
        <taxon>Pseudomonadota</taxon>
        <taxon>Gammaproteobacteria</taxon>
        <taxon>Chromatiales</taxon>
        <taxon>Sedimenticolaceae</taxon>
        <taxon>Candidatus Thiodiazotropha</taxon>
    </lineage>
</organism>
<evidence type="ECO:0000313" key="2">
    <source>
        <dbReference type="Proteomes" id="UP000094849"/>
    </source>
</evidence>
<evidence type="ECO:0000313" key="1">
    <source>
        <dbReference type="EMBL" id="ODB97869.1"/>
    </source>
</evidence>
<proteinExistence type="predicted"/>